<keyword evidence="3" id="KW-0411">Iron-sulfur</keyword>
<dbReference type="RefSeq" id="WP_246904163.1">
    <property type="nucleotide sequence ID" value="NZ_JALJRB010000005.1"/>
</dbReference>
<evidence type="ECO:0000256" key="2">
    <source>
        <dbReference type="ARBA" id="ARBA00023004"/>
    </source>
</evidence>
<keyword evidence="1" id="KW-0479">Metal-binding</keyword>
<name>A0AA41R0X3_9BACT</name>
<dbReference type="SUPFAM" id="SSF54862">
    <property type="entry name" value="4Fe-4S ferredoxins"/>
    <property type="match status" value="1"/>
</dbReference>
<evidence type="ECO:0000256" key="3">
    <source>
        <dbReference type="ARBA" id="ARBA00023014"/>
    </source>
</evidence>
<dbReference type="GO" id="GO:0051536">
    <property type="term" value="F:iron-sulfur cluster binding"/>
    <property type="evidence" value="ECO:0007669"/>
    <property type="project" value="UniProtKB-KW"/>
</dbReference>
<dbReference type="EMBL" id="JALJRB010000005">
    <property type="protein sequence ID" value="MCJ8500254.1"/>
    <property type="molecule type" value="Genomic_DNA"/>
</dbReference>
<dbReference type="InterPro" id="IPR017900">
    <property type="entry name" value="4Fe4S_Fe_S_CS"/>
</dbReference>
<dbReference type="Proteomes" id="UP001165427">
    <property type="component" value="Unassembled WGS sequence"/>
</dbReference>
<keyword evidence="6" id="KW-1185">Reference proteome</keyword>
<feature type="domain" description="4Fe-4S ferredoxin-type" evidence="4">
    <location>
        <begin position="270"/>
        <end position="299"/>
    </location>
</feature>
<proteinExistence type="predicted"/>
<sequence length="364" mass="40221">MTSPVYTRLREQLDQYSVGYPATASGIELKILQRLFTEEEAALYLDMTMMLETPEEVATRTGADPAVMAQMLETMAAKGLLFRQRRPDEVRYGAVAFVIGSYEFQLKNMDRELAEMVEQYLEEGLLDFTPGKNILPLRTIPIRQSIPVSHPVAPYAQAREIIMKKDKIALADCICRVQQGLLDKGCDKPLEVCLSFGSHAEYYVENKMGRFISQEEALAVLDVCEKAGLVNQPANMVNPGGMCNCCGDCCGVLRSLSKLPKPAEAVHNDYYAVVDADLCTGCETCMDRCQIAAITMNDQPAAVIDRDRCIGCGLCVTTCPVEAIRLELKPAEQQLKPPSSGRKLMTRTAKVRGTSLIPLSMIDQ</sequence>
<comment type="caution">
    <text evidence="5">The sequence shown here is derived from an EMBL/GenBank/DDBJ whole genome shotgun (WGS) entry which is preliminary data.</text>
</comment>
<feature type="domain" description="4Fe-4S ferredoxin-type" evidence="4">
    <location>
        <begin position="300"/>
        <end position="329"/>
    </location>
</feature>
<evidence type="ECO:0000313" key="6">
    <source>
        <dbReference type="Proteomes" id="UP001165427"/>
    </source>
</evidence>
<dbReference type="PROSITE" id="PS00198">
    <property type="entry name" value="4FE4S_FER_1"/>
    <property type="match status" value="1"/>
</dbReference>
<accession>A0AA41R0X3</accession>
<reference evidence="5" key="1">
    <citation type="submission" date="2022-04" db="EMBL/GenBank/DDBJ databases">
        <title>Desulfatitalea alkaliphila sp. nov., a novel anaerobic sulfate-reducing bacterium isolated from terrestrial mud volcano, Taman Peninsula, Russia.</title>
        <authorList>
            <person name="Khomyakova M.A."/>
            <person name="Merkel A.Y."/>
            <person name="Slobodkin A.I."/>
        </authorList>
    </citation>
    <scope>NUCLEOTIDE SEQUENCE</scope>
    <source>
        <strain evidence="5">M08but</strain>
    </source>
</reference>
<evidence type="ECO:0000259" key="4">
    <source>
        <dbReference type="PROSITE" id="PS51379"/>
    </source>
</evidence>
<gene>
    <name evidence="5" type="ORF">MRX98_06680</name>
</gene>
<dbReference type="PROSITE" id="PS51379">
    <property type="entry name" value="4FE4S_FER_2"/>
    <property type="match status" value="2"/>
</dbReference>
<keyword evidence="2" id="KW-0408">Iron</keyword>
<evidence type="ECO:0000313" key="5">
    <source>
        <dbReference type="EMBL" id="MCJ8500254.1"/>
    </source>
</evidence>
<dbReference type="GO" id="GO:0046872">
    <property type="term" value="F:metal ion binding"/>
    <property type="evidence" value="ECO:0007669"/>
    <property type="project" value="UniProtKB-KW"/>
</dbReference>
<organism evidence="5 6">
    <name type="scientific">Desulfatitalea alkaliphila</name>
    <dbReference type="NCBI Taxonomy" id="2929485"/>
    <lineage>
        <taxon>Bacteria</taxon>
        <taxon>Pseudomonadati</taxon>
        <taxon>Thermodesulfobacteriota</taxon>
        <taxon>Desulfobacteria</taxon>
        <taxon>Desulfobacterales</taxon>
        <taxon>Desulfosarcinaceae</taxon>
        <taxon>Desulfatitalea</taxon>
    </lineage>
</organism>
<dbReference type="AlphaFoldDB" id="A0AA41R0X3"/>
<protein>
    <submittedName>
        <fullName evidence="5">4Fe-4S binding protein</fullName>
    </submittedName>
</protein>
<dbReference type="InterPro" id="IPR017896">
    <property type="entry name" value="4Fe4S_Fe-S-bd"/>
</dbReference>
<evidence type="ECO:0000256" key="1">
    <source>
        <dbReference type="ARBA" id="ARBA00022723"/>
    </source>
</evidence>
<dbReference type="Gene3D" id="3.30.70.20">
    <property type="match status" value="1"/>
</dbReference>
<dbReference type="Pfam" id="PF14697">
    <property type="entry name" value="Fer4_21"/>
    <property type="match status" value="1"/>
</dbReference>